<name>A0A9N7NTI5_STRHE</name>
<protein>
    <submittedName>
        <fullName evidence="1">Uncharacterized protein</fullName>
    </submittedName>
</protein>
<gene>
    <name evidence="1" type="ORF">SHERM_04543</name>
</gene>
<comment type="caution">
    <text evidence="1">The sequence shown here is derived from an EMBL/GenBank/DDBJ whole genome shotgun (WGS) entry which is preliminary data.</text>
</comment>
<dbReference type="EMBL" id="CACSLK010030564">
    <property type="protein sequence ID" value="CAA0837770.1"/>
    <property type="molecule type" value="Genomic_DNA"/>
</dbReference>
<sequence length="66" mass="8055">IKLPFTFVVWILNHHLFSGFHELTFILFNVPPLMELVQIRLLPRCELSFQTFQHLQIFPIQLIHWR</sequence>
<accession>A0A9N7NTI5</accession>
<evidence type="ECO:0000313" key="1">
    <source>
        <dbReference type="EMBL" id="CAA0837770.1"/>
    </source>
</evidence>
<keyword evidence="2" id="KW-1185">Reference proteome</keyword>
<dbReference type="Proteomes" id="UP001153555">
    <property type="component" value="Unassembled WGS sequence"/>
</dbReference>
<feature type="non-terminal residue" evidence="1">
    <location>
        <position position="66"/>
    </location>
</feature>
<proteinExistence type="predicted"/>
<feature type="non-terminal residue" evidence="1">
    <location>
        <position position="1"/>
    </location>
</feature>
<dbReference type="AlphaFoldDB" id="A0A9N7NTI5"/>
<organism evidence="1 2">
    <name type="scientific">Striga hermonthica</name>
    <name type="common">Purple witchweed</name>
    <name type="synonym">Buchnera hermonthica</name>
    <dbReference type="NCBI Taxonomy" id="68872"/>
    <lineage>
        <taxon>Eukaryota</taxon>
        <taxon>Viridiplantae</taxon>
        <taxon>Streptophyta</taxon>
        <taxon>Embryophyta</taxon>
        <taxon>Tracheophyta</taxon>
        <taxon>Spermatophyta</taxon>
        <taxon>Magnoliopsida</taxon>
        <taxon>eudicotyledons</taxon>
        <taxon>Gunneridae</taxon>
        <taxon>Pentapetalae</taxon>
        <taxon>asterids</taxon>
        <taxon>lamiids</taxon>
        <taxon>Lamiales</taxon>
        <taxon>Orobanchaceae</taxon>
        <taxon>Buchnereae</taxon>
        <taxon>Striga</taxon>
    </lineage>
</organism>
<reference evidence="1" key="1">
    <citation type="submission" date="2019-12" db="EMBL/GenBank/DDBJ databases">
        <authorList>
            <person name="Scholes J."/>
        </authorList>
    </citation>
    <scope>NUCLEOTIDE SEQUENCE</scope>
</reference>
<evidence type="ECO:0000313" key="2">
    <source>
        <dbReference type="Proteomes" id="UP001153555"/>
    </source>
</evidence>